<evidence type="ECO:0000256" key="10">
    <source>
        <dbReference type="ARBA" id="ARBA00023180"/>
    </source>
</evidence>
<evidence type="ECO:0000256" key="4">
    <source>
        <dbReference type="ARBA" id="ARBA00022692"/>
    </source>
</evidence>
<reference evidence="15" key="1">
    <citation type="submission" date="2021-05" db="EMBL/GenBank/DDBJ databases">
        <authorList>
            <person name="Alioto T."/>
            <person name="Alioto T."/>
            <person name="Gomez Garrido J."/>
        </authorList>
    </citation>
    <scope>NUCLEOTIDE SEQUENCE</scope>
</reference>
<dbReference type="EMBL" id="HBUF01203558">
    <property type="protein sequence ID" value="CAG6662774.1"/>
    <property type="molecule type" value="Transcribed_RNA"/>
</dbReference>
<evidence type="ECO:0000256" key="3">
    <source>
        <dbReference type="ARBA" id="ARBA00022475"/>
    </source>
</evidence>
<feature type="transmembrane region" description="Helical" evidence="13">
    <location>
        <begin position="275"/>
        <end position="295"/>
    </location>
</feature>
<evidence type="ECO:0000256" key="6">
    <source>
        <dbReference type="ARBA" id="ARBA00023040"/>
    </source>
</evidence>
<evidence type="ECO:0000256" key="7">
    <source>
        <dbReference type="ARBA" id="ARBA00023136"/>
    </source>
</evidence>
<dbReference type="AlphaFoldDB" id="A0A8D8W4H4"/>
<evidence type="ECO:0000256" key="12">
    <source>
        <dbReference type="RuleBase" id="RU000688"/>
    </source>
</evidence>
<dbReference type="PRINTS" id="PR00237">
    <property type="entry name" value="GPCRRHODOPSN"/>
</dbReference>
<keyword evidence="4 12" id="KW-0812">Transmembrane</keyword>
<organism evidence="15">
    <name type="scientific">Cacopsylla melanoneura</name>
    <dbReference type="NCBI Taxonomy" id="428564"/>
    <lineage>
        <taxon>Eukaryota</taxon>
        <taxon>Metazoa</taxon>
        <taxon>Ecdysozoa</taxon>
        <taxon>Arthropoda</taxon>
        <taxon>Hexapoda</taxon>
        <taxon>Insecta</taxon>
        <taxon>Pterygota</taxon>
        <taxon>Neoptera</taxon>
        <taxon>Paraneoptera</taxon>
        <taxon>Hemiptera</taxon>
        <taxon>Sternorrhyncha</taxon>
        <taxon>Psylloidea</taxon>
        <taxon>Psyllidae</taxon>
        <taxon>Psyllinae</taxon>
        <taxon>Cacopsylla</taxon>
    </lineage>
</organism>
<dbReference type="EMBL" id="HBUF01132969">
    <property type="protein sequence ID" value="CAG6644630.1"/>
    <property type="molecule type" value="Transcribed_RNA"/>
</dbReference>
<dbReference type="InterPro" id="IPR000276">
    <property type="entry name" value="GPCR_Rhodpsn"/>
</dbReference>
<feature type="transmembrane region" description="Helical" evidence="13">
    <location>
        <begin position="222"/>
        <end position="242"/>
    </location>
</feature>
<dbReference type="EMBL" id="HBUF01384579">
    <property type="protein sequence ID" value="CAG6731682.1"/>
    <property type="molecule type" value="Transcribed_RNA"/>
</dbReference>
<dbReference type="PROSITE" id="PS00237">
    <property type="entry name" value="G_PROTEIN_RECEP_F1_1"/>
    <property type="match status" value="1"/>
</dbReference>
<comment type="subcellular location">
    <subcellularLocation>
        <location evidence="1">Cell membrane</location>
        <topology evidence="1">Multi-pass membrane protein</topology>
    </subcellularLocation>
</comment>
<dbReference type="GO" id="GO:0005886">
    <property type="term" value="C:plasma membrane"/>
    <property type="evidence" value="ECO:0007669"/>
    <property type="project" value="UniProtKB-SubCell"/>
</dbReference>
<dbReference type="InterPro" id="IPR017452">
    <property type="entry name" value="GPCR_Rhodpsn_7TM"/>
</dbReference>
<evidence type="ECO:0000256" key="8">
    <source>
        <dbReference type="ARBA" id="ARBA00023157"/>
    </source>
</evidence>
<keyword evidence="9 12" id="KW-0675">Receptor</keyword>
<evidence type="ECO:0000259" key="14">
    <source>
        <dbReference type="PROSITE" id="PS50262"/>
    </source>
</evidence>
<dbReference type="CDD" id="cd15134">
    <property type="entry name" value="7tmA_capaR"/>
    <property type="match status" value="1"/>
</dbReference>
<evidence type="ECO:0000256" key="5">
    <source>
        <dbReference type="ARBA" id="ARBA00022989"/>
    </source>
</evidence>
<dbReference type="EMBL" id="HBUF01543707">
    <property type="protein sequence ID" value="CAG6756057.1"/>
    <property type="molecule type" value="Transcribed_RNA"/>
</dbReference>
<evidence type="ECO:0000256" key="13">
    <source>
        <dbReference type="SAM" id="Phobius"/>
    </source>
</evidence>
<keyword evidence="10" id="KW-0325">Glycoprotein</keyword>
<accession>A0A8D8W4H4</accession>
<keyword evidence="5 13" id="KW-1133">Transmembrane helix</keyword>
<dbReference type="SMART" id="SM01381">
    <property type="entry name" value="7TM_GPCR_Srsx"/>
    <property type="match status" value="1"/>
</dbReference>
<keyword evidence="3" id="KW-1003">Cell membrane</keyword>
<feature type="transmembrane region" description="Helical" evidence="13">
    <location>
        <begin position="47"/>
        <end position="73"/>
    </location>
</feature>
<keyword evidence="7 13" id="KW-0472">Membrane</keyword>
<evidence type="ECO:0000256" key="1">
    <source>
        <dbReference type="ARBA" id="ARBA00004651"/>
    </source>
</evidence>
<sequence>MGDLGGYFDDQSYDYNCSFNLTTDTYNMTADHFLFCARGPKRLPMSVLLPITIVYVGIFVTGVIGNMAVCVVIVNNTSLHTATNYYLFSLAVSDLTLLLLGLPNDLGVYWQQYPWVLGEGLCKFRALISEMTNYTSVLTIVAFSMERYLAICHPLLSYAMSGLRRAIRIIAGLWLLAFLCATPFAMYTTVNYLDFPHGSGERLVDSAFCAMLEIPAYPMYELSFIFFFLIPMLVILLMYTRIGFRIRSRSRHSLGKRVEGTVHGETKRSQGRKSIIRMLMAVVSTFFLCWAPFHTQRLIFLYGQQVEYFQSINEWLFLYSGVFYYVSSTVNPILYNVMSVKYRQAFKQTLCCRGSRSHLGFARDQSSFRETMVDVASPQWTRAMTWKRTQSKRPNNVSSNAGGADIVVQLIPDEEKDKFHWSKTLFRVTMGRSNSSLSVVKTKQTGDVNSKVCIGLEKETCI</sequence>
<dbReference type="EMBL" id="HBUF01132971">
    <property type="protein sequence ID" value="CAG6644632.1"/>
    <property type="molecule type" value="Transcribed_RNA"/>
</dbReference>
<dbReference type="SUPFAM" id="SSF81321">
    <property type="entry name" value="Family A G protein-coupled receptor-like"/>
    <property type="match status" value="1"/>
</dbReference>
<dbReference type="EMBL" id="HBUF01384581">
    <property type="protein sequence ID" value="CAG6731684.1"/>
    <property type="molecule type" value="Transcribed_RNA"/>
</dbReference>
<dbReference type="Gene3D" id="1.20.1070.10">
    <property type="entry name" value="Rhodopsin 7-helix transmembrane proteins"/>
    <property type="match status" value="1"/>
</dbReference>
<dbReference type="PANTHER" id="PTHR24243">
    <property type="entry name" value="G-PROTEIN COUPLED RECEPTOR"/>
    <property type="match status" value="1"/>
</dbReference>
<evidence type="ECO:0000313" key="15">
    <source>
        <dbReference type="EMBL" id="CAG6644630.1"/>
    </source>
</evidence>
<dbReference type="EMBL" id="HBUF01543708">
    <property type="protein sequence ID" value="CAG6756058.1"/>
    <property type="molecule type" value="Transcribed_RNA"/>
</dbReference>
<feature type="transmembrane region" description="Helical" evidence="13">
    <location>
        <begin position="166"/>
        <end position="187"/>
    </location>
</feature>
<dbReference type="EMBL" id="HBUF01543709">
    <property type="protein sequence ID" value="CAG6756059.1"/>
    <property type="molecule type" value="Transcribed_RNA"/>
</dbReference>
<dbReference type="EMBL" id="HBUF01132968">
    <property type="protein sequence ID" value="CAG6644629.1"/>
    <property type="molecule type" value="Transcribed_RNA"/>
</dbReference>
<dbReference type="GO" id="GO:0001607">
    <property type="term" value="F:neuromedin U receptor activity"/>
    <property type="evidence" value="ECO:0007669"/>
    <property type="project" value="InterPro"/>
</dbReference>
<feature type="transmembrane region" description="Helical" evidence="13">
    <location>
        <begin position="85"/>
        <end position="104"/>
    </location>
</feature>
<keyword evidence="6 12" id="KW-0297">G-protein coupled receptor</keyword>
<keyword evidence="11 12" id="KW-0807">Transducer</keyword>
<dbReference type="EMBL" id="HBUF01203556">
    <property type="protein sequence ID" value="CAG6662772.1"/>
    <property type="molecule type" value="Transcribed_RNA"/>
</dbReference>
<dbReference type="Pfam" id="PF00001">
    <property type="entry name" value="7tm_1"/>
    <property type="match status" value="1"/>
</dbReference>
<keyword evidence="15" id="KW-0527">Neuropeptide</keyword>
<feature type="transmembrane region" description="Helical" evidence="13">
    <location>
        <begin position="315"/>
        <end position="337"/>
    </location>
</feature>
<name>A0A8D8W4H4_9HEMI</name>
<keyword evidence="8" id="KW-1015">Disulfide bond</keyword>
<evidence type="ECO:0000256" key="11">
    <source>
        <dbReference type="ARBA" id="ARBA00023224"/>
    </source>
</evidence>
<dbReference type="EMBL" id="HBUF01384580">
    <property type="protein sequence ID" value="CAG6731683.1"/>
    <property type="molecule type" value="Transcribed_RNA"/>
</dbReference>
<protein>
    <submittedName>
        <fullName evidence="15">Neuropeptides capa receptor</fullName>
    </submittedName>
</protein>
<evidence type="ECO:0000256" key="2">
    <source>
        <dbReference type="ARBA" id="ARBA00010663"/>
    </source>
</evidence>
<feature type="domain" description="G-protein coupled receptors family 1 profile" evidence="14">
    <location>
        <begin position="65"/>
        <end position="335"/>
    </location>
</feature>
<evidence type="ECO:0000256" key="9">
    <source>
        <dbReference type="ARBA" id="ARBA00023170"/>
    </source>
</evidence>
<dbReference type="PANTHER" id="PTHR24243:SF107">
    <property type="entry name" value="NEUROPEPTIDES CAPA RECEPTOR"/>
    <property type="match status" value="1"/>
</dbReference>
<dbReference type="PRINTS" id="PR01565">
    <property type="entry name" value="NEUROMEDINUR"/>
</dbReference>
<dbReference type="PROSITE" id="PS50262">
    <property type="entry name" value="G_PROTEIN_RECEP_F1_2"/>
    <property type="match status" value="1"/>
</dbReference>
<comment type="similarity">
    <text evidence="2 12">Belongs to the G-protein coupled receptor 1 family.</text>
</comment>
<proteinExistence type="inferred from homology"/>
<dbReference type="InterPro" id="IPR005390">
    <property type="entry name" value="NeuromedU_rcpt"/>
</dbReference>